<dbReference type="GO" id="GO:0005886">
    <property type="term" value="C:plasma membrane"/>
    <property type="evidence" value="ECO:0007669"/>
    <property type="project" value="TreeGrafter"/>
</dbReference>
<dbReference type="AlphaFoldDB" id="A0A7R9IMQ2"/>
<comment type="similarity">
    <text evidence="1">Belongs to the reduced folate carrier (RFC) transporter (TC 2.A.48) family.</text>
</comment>
<keyword evidence="2" id="KW-1133">Transmembrane helix</keyword>
<keyword evidence="2" id="KW-0472">Membrane</keyword>
<dbReference type="SUPFAM" id="SSF103473">
    <property type="entry name" value="MFS general substrate transporter"/>
    <property type="match status" value="1"/>
</dbReference>
<dbReference type="PANTHER" id="PTHR10686:SF18">
    <property type="entry name" value="IP11787P-RELATED"/>
    <property type="match status" value="1"/>
</dbReference>
<proteinExistence type="inferred from homology"/>
<evidence type="ECO:0000313" key="3">
    <source>
        <dbReference type="EMBL" id="CAD7461227.1"/>
    </source>
</evidence>
<gene>
    <name evidence="3" type="ORF">TTEB3V08_LOCUS9139</name>
</gene>
<reference evidence="3" key="1">
    <citation type="submission" date="2020-11" db="EMBL/GenBank/DDBJ databases">
        <authorList>
            <person name="Tran Van P."/>
        </authorList>
    </citation>
    <scope>NUCLEOTIDE SEQUENCE</scope>
</reference>
<dbReference type="InterPro" id="IPR036259">
    <property type="entry name" value="MFS_trans_sf"/>
</dbReference>
<accession>A0A7R9IMQ2</accession>
<dbReference type="GO" id="GO:0090482">
    <property type="term" value="F:vitamin transmembrane transporter activity"/>
    <property type="evidence" value="ECO:0007669"/>
    <property type="project" value="InterPro"/>
</dbReference>
<organism evidence="3">
    <name type="scientific">Timema tahoe</name>
    <dbReference type="NCBI Taxonomy" id="61484"/>
    <lineage>
        <taxon>Eukaryota</taxon>
        <taxon>Metazoa</taxon>
        <taxon>Ecdysozoa</taxon>
        <taxon>Arthropoda</taxon>
        <taxon>Hexapoda</taxon>
        <taxon>Insecta</taxon>
        <taxon>Pterygota</taxon>
        <taxon>Neoptera</taxon>
        <taxon>Polyneoptera</taxon>
        <taxon>Phasmatodea</taxon>
        <taxon>Timematodea</taxon>
        <taxon>Timematoidea</taxon>
        <taxon>Timematidae</taxon>
        <taxon>Timema</taxon>
    </lineage>
</organism>
<feature type="transmembrane region" description="Helical" evidence="2">
    <location>
        <begin position="84"/>
        <end position="100"/>
    </location>
</feature>
<dbReference type="InterPro" id="IPR002666">
    <property type="entry name" value="Folate_carrier"/>
</dbReference>
<feature type="transmembrane region" description="Helical" evidence="2">
    <location>
        <begin position="20"/>
        <end position="38"/>
    </location>
</feature>
<name>A0A7R9IMQ2_9NEOP</name>
<keyword evidence="2" id="KW-0812">Transmembrane</keyword>
<dbReference type="Pfam" id="PF01770">
    <property type="entry name" value="Folate_carrier"/>
    <property type="match status" value="1"/>
</dbReference>
<evidence type="ECO:0000256" key="2">
    <source>
        <dbReference type="SAM" id="Phobius"/>
    </source>
</evidence>
<sequence>MLQGAMLYLCATSHSLWMSYTYYCVFVLSFQAMITINNSEVARHISEDSYGLIFGVNTFFTSIVLSLVTFVVSSENGLALASRPQYIVFGGFYAGLGVMLQV</sequence>
<feature type="transmembrane region" description="Helical" evidence="2">
    <location>
        <begin position="50"/>
        <end position="72"/>
    </location>
</feature>
<dbReference type="EMBL" id="OE004529">
    <property type="protein sequence ID" value="CAD7461227.1"/>
    <property type="molecule type" value="Genomic_DNA"/>
</dbReference>
<dbReference type="PANTHER" id="PTHR10686">
    <property type="entry name" value="FOLATE TRANSPORTER"/>
    <property type="match status" value="1"/>
</dbReference>
<protein>
    <submittedName>
        <fullName evidence="3">Uncharacterized protein</fullName>
    </submittedName>
</protein>
<evidence type="ECO:0000256" key="1">
    <source>
        <dbReference type="ARBA" id="ARBA00005773"/>
    </source>
</evidence>